<proteinExistence type="predicted"/>
<dbReference type="GO" id="GO:0006355">
    <property type="term" value="P:regulation of DNA-templated transcription"/>
    <property type="evidence" value="ECO:0007669"/>
    <property type="project" value="InterPro"/>
</dbReference>
<dbReference type="Gene3D" id="1.10.1220.10">
    <property type="entry name" value="Met repressor-like"/>
    <property type="match status" value="1"/>
</dbReference>
<dbReference type="AlphaFoldDB" id="A0A7C9JJ64"/>
<feature type="compositionally biased region" description="Low complexity" evidence="1">
    <location>
        <begin position="1"/>
        <end position="10"/>
    </location>
</feature>
<reference evidence="2" key="1">
    <citation type="submission" date="2018-08" db="EMBL/GenBank/DDBJ databases">
        <title>Murine metabolic-syndrome-specific gut microbial biobank.</title>
        <authorList>
            <person name="Liu C."/>
        </authorList>
    </citation>
    <scope>NUCLEOTIDE SEQUENCE [LARGE SCALE GENOMIC DNA]</scope>
    <source>
        <strain evidence="2">Z82</strain>
    </source>
</reference>
<evidence type="ECO:0008006" key="3">
    <source>
        <dbReference type="Google" id="ProtNLM"/>
    </source>
</evidence>
<dbReference type="EMBL" id="QWKH01000031">
    <property type="protein sequence ID" value="NBI34522.1"/>
    <property type="molecule type" value="Genomic_DNA"/>
</dbReference>
<dbReference type="InterPro" id="IPR007337">
    <property type="entry name" value="RelB/DinJ"/>
</dbReference>
<dbReference type="InterPro" id="IPR013321">
    <property type="entry name" value="Arc_rbn_hlx_hlx"/>
</dbReference>
<dbReference type="Pfam" id="PF04221">
    <property type="entry name" value="RelB"/>
    <property type="match status" value="1"/>
</dbReference>
<name>A0A7C9JJ64_9BACT</name>
<sequence length="124" mass="13259">MASAAGAAVREAGRARGQRDDAMVTARVDRGLKSRGMAVLKELGFTPTELVNRAFEYAAETGELPAPPSATGGGAGVRRVTAAMRQRMEEFVEATTFALPEGALHDDYRTLVEEAAREKYESLA</sequence>
<comment type="caution">
    <text evidence="2">The sequence shown here is derived from an EMBL/GenBank/DDBJ whole genome shotgun (WGS) entry which is preliminary data.</text>
</comment>
<protein>
    <recommendedName>
        <fullName evidence="3">Translation repressor RelB</fullName>
    </recommendedName>
</protein>
<gene>
    <name evidence="2" type="ORF">D1639_05655</name>
</gene>
<evidence type="ECO:0000313" key="2">
    <source>
        <dbReference type="EMBL" id="NBI34522.1"/>
    </source>
</evidence>
<evidence type="ECO:0000256" key="1">
    <source>
        <dbReference type="SAM" id="MobiDB-lite"/>
    </source>
</evidence>
<organism evidence="2">
    <name type="scientific">Muribaculaceae bacterium Z82</name>
    <dbReference type="NCBI Taxonomy" id="2304548"/>
    <lineage>
        <taxon>Bacteria</taxon>
        <taxon>Pseudomonadati</taxon>
        <taxon>Bacteroidota</taxon>
        <taxon>Bacteroidia</taxon>
        <taxon>Bacteroidales</taxon>
        <taxon>Muribaculaceae</taxon>
    </lineage>
</organism>
<feature type="compositionally biased region" description="Basic and acidic residues" evidence="1">
    <location>
        <begin position="11"/>
        <end position="21"/>
    </location>
</feature>
<feature type="region of interest" description="Disordered" evidence="1">
    <location>
        <begin position="1"/>
        <end position="21"/>
    </location>
</feature>
<accession>A0A7C9JJ64</accession>